<evidence type="ECO:0000313" key="16">
    <source>
        <dbReference type="Proteomes" id="UP000076967"/>
    </source>
</evidence>
<dbReference type="OrthoDB" id="335833at2"/>
<evidence type="ECO:0000256" key="8">
    <source>
        <dbReference type="ARBA" id="ARBA00022777"/>
    </source>
</evidence>
<dbReference type="Gene3D" id="1.10.287.130">
    <property type="match status" value="1"/>
</dbReference>
<dbReference type="Gene3D" id="6.10.340.10">
    <property type="match status" value="1"/>
</dbReference>
<reference evidence="15 16" key="1">
    <citation type="submission" date="2016-03" db="EMBL/GenBank/DDBJ databases">
        <title>Draft genome sequence of Paenibacillus glacialis DSM 22343.</title>
        <authorList>
            <person name="Shin S.-K."/>
            <person name="Yi H."/>
        </authorList>
    </citation>
    <scope>NUCLEOTIDE SEQUENCE [LARGE SCALE GENOMIC DNA]</scope>
    <source>
        <strain evidence="15 16">DSM 22343</strain>
    </source>
</reference>
<keyword evidence="4" id="KW-1003">Cell membrane</keyword>
<comment type="catalytic activity">
    <reaction evidence="1">
        <text>ATP + protein L-histidine = ADP + protein N-phospho-L-histidine.</text>
        <dbReference type="EC" id="2.7.13.3"/>
    </reaction>
</comment>
<feature type="domain" description="HAMP" evidence="14">
    <location>
        <begin position="192"/>
        <end position="244"/>
    </location>
</feature>
<evidence type="ECO:0000256" key="7">
    <source>
        <dbReference type="ARBA" id="ARBA00022741"/>
    </source>
</evidence>
<evidence type="ECO:0000256" key="12">
    <source>
        <dbReference type="SAM" id="Phobius"/>
    </source>
</evidence>
<dbReference type="SMART" id="SM00387">
    <property type="entry name" value="HATPase_c"/>
    <property type="match status" value="1"/>
</dbReference>
<keyword evidence="8 15" id="KW-0418">Kinase</keyword>
<dbReference type="InterPro" id="IPR003660">
    <property type="entry name" value="HAMP_dom"/>
</dbReference>
<evidence type="ECO:0000256" key="6">
    <source>
        <dbReference type="ARBA" id="ARBA00022679"/>
    </source>
</evidence>
<evidence type="ECO:0000313" key="15">
    <source>
        <dbReference type="EMBL" id="OAB32844.1"/>
    </source>
</evidence>
<dbReference type="Pfam" id="PF00672">
    <property type="entry name" value="HAMP"/>
    <property type="match status" value="1"/>
</dbReference>
<accession>A0A168BWV4</accession>
<keyword evidence="10" id="KW-0902">Two-component regulatory system</keyword>
<evidence type="ECO:0000256" key="4">
    <source>
        <dbReference type="ARBA" id="ARBA00022475"/>
    </source>
</evidence>
<dbReference type="FunFam" id="3.30.565.10:FF:000006">
    <property type="entry name" value="Sensor histidine kinase WalK"/>
    <property type="match status" value="1"/>
</dbReference>
<sequence length="476" mass="54141">MYLTDWIRKWFKVVLICLLLIIGCGAGLLWDNYKSESQDNSRYVINQVRLQVNDMMLYLEQNNQNIYDDSKLQDTLQAMSQDHQVSVIFALLDGSVMFNSSPNPTIQHIDLKTSLHYDLYHARVEKDTYSIAFPVVDEATQVQVGNAIFAMSASRVIPEKSYATPLFLFTMITSLLLLLSLLMFLLKNKVKRDIIQPIHHLKDYSEAILKGNYEQRATYEIMDEIGEVYAVFDQMRLEIMHLNLRRDEQEKAQKELITNISHEIKTPLTTLKAYIEAIREGVCPDMASVMEYVEVMHNNADTMTRLTEDLLLHALQELGQISVMLTEQYSRDMLLRIIQPMGHYVRTTGVIFIAPPDIPNVLIRADANRLEQVLSNLIANALKHTSAGDSITVNIELSLGQLKITIADTGKGILLQDMPFVFDRYFKGKLNANSRNEGTGLGLSICKHIVEAHQGTISFKSVHGQGTVFHCWIPLC</sequence>
<keyword evidence="12" id="KW-1133">Transmembrane helix</keyword>
<evidence type="ECO:0000256" key="1">
    <source>
        <dbReference type="ARBA" id="ARBA00000085"/>
    </source>
</evidence>
<keyword evidence="16" id="KW-1185">Reference proteome</keyword>
<dbReference type="PROSITE" id="PS50885">
    <property type="entry name" value="HAMP"/>
    <property type="match status" value="1"/>
</dbReference>
<dbReference type="EC" id="2.7.13.3" evidence="3"/>
<feature type="domain" description="Histidine kinase" evidence="13">
    <location>
        <begin position="259"/>
        <end position="476"/>
    </location>
</feature>
<dbReference type="PANTHER" id="PTHR43711">
    <property type="entry name" value="TWO-COMPONENT HISTIDINE KINASE"/>
    <property type="match status" value="1"/>
</dbReference>
<feature type="transmembrane region" description="Helical" evidence="12">
    <location>
        <begin position="166"/>
        <end position="186"/>
    </location>
</feature>
<dbReference type="InterPro" id="IPR005467">
    <property type="entry name" value="His_kinase_dom"/>
</dbReference>
<gene>
    <name evidence="15" type="ORF">PGLA_25440</name>
</gene>
<dbReference type="SMART" id="SM00388">
    <property type="entry name" value="HisKA"/>
    <property type="match status" value="1"/>
</dbReference>
<dbReference type="SUPFAM" id="SSF158472">
    <property type="entry name" value="HAMP domain-like"/>
    <property type="match status" value="1"/>
</dbReference>
<proteinExistence type="predicted"/>
<evidence type="ECO:0000256" key="9">
    <source>
        <dbReference type="ARBA" id="ARBA00022840"/>
    </source>
</evidence>
<dbReference type="Proteomes" id="UP000076967">
    <property type="component" value="Unassembled WGS sequence"/>
</dbReference>
<dbReference type="GO" id="GO:0000155">
    <property type="term" value="F:phosphorelay sensor kinase activity"/>
    <property type="evidence" value="ECO:0007669"/>
    <property type="project" value="InterPro"/>
</dbReference>
<dbReference type="SMART" id="SM00304">
    <property type="entry name" value="HAMP"/>
    <property type="match status" value="1"/>
</dbReference>
<dbReference type="EMBL" id="LVJH01000074">
    <property type="protein sequence ID" value="OAB32844.1"/>
    <property type="molecule type" value="Genomic_DNA"/>
</dbReference>
<dbReference type="InterPro" id="IPR003594">
    <property type="entry name" value="HATPase_dom"/>
</dbReference>
<dbReference type="Gene3D" id="3.30.565.10">
    <property type="entry name" value="Histidine kinase-like ATPase, C-terminal domain"/>
    <property type="match status" value="1"/>
</dbReference>
<dbReference type="Pfam" id="PF00512">
    <property type="entry name" value="HisKA"/>
    <property type="match status" value="1"/>
</dbReference>
<dbReference type="Pfam" id="PF02518">
    <property type="entry name" value="HATPase_c"/>
    <property type="match status" value="1"/>
</dbReference>
<evidence type="ECO:0000256" key="3">
    <source>
        <dbReference type="ARBA" id="ARBA00012438"/>
    </source>
</evidence>
<dbReference type="InterPro" id="IPR050736">
    <property type="entry name" value="Sensor_HK_Regulatory"/>
</dbReference>
<dbReference type="InterPro" id="IPR036890">
    <property type="entry name" value="HATPase_C_sf"/>
</dbReference>
<dbReference type="InterPro" id="IPR004358">
    <property type="entry name" value="Sig_transdc_His_kin-like_C"/>
</dbReference>
<evidence type="ECO:0000259" key="13">
    <source>
        <dbReference type="PROSITE" id="PS50109"/>
    </source>
</evidence>
<dbReference type="InterPro" id="IPR003661">
    <property type="entry name" value="HisK_dim/P_dom"/>
</dbReference>
<dbReference type="GO" id="GO:0005886">
    <property type="term" value="C:plasma membrane"/>
    <property type="evidence" value="ECO:0007669"/>
    <property type="project" value="UniProtKB-SubCell"/>
</dbReference>
<comment type="caution">
    <text evidence="15">The sequence shown here is derived from an EMBL/GenBank/DDBJ whole genome shotgun (WGS) entry which is preliminary data.</text>
</comment>
<organism evidence="15 16">
    <name type="scientific">Paenibacillus glacialis</name>
    <dbReference type="NCBI Taxonomy" id="494026"/>
    <lineage>
        <taxon>Bacteria</taxon>
        <taxon>Bacillati</taxon>
        <taxon>Bacillota</taxon>
        <taxon>Bacilli</taxon>
        <taxon>Bacillales</taxon>
        <taxon>Paenibacillaceae</taxon>
        <taxon>Paenibacillus</taxon>
    </lineage>
</organism>
<feature type="transmembrane region" description="Helical" evidence="12">
    <location>
        <begin position="12"/>
        <end position="30"/>
    </location>
</feature>
<keyword evidence="7" id="KW-0547">Nucleotide-binding</keyword>
<dbReference type="PROSITE" id="PS50109">
    <property type="entry name" value="HIS_KIN"/>
    <property type="match status" value="1"/>
</dbReference>
<keyword evidence="12" id="KW-0812">Transmembrane</keyword>
<keyword evidence="5" id="KW-0597">Phosphoprotein</keyword>
<dbReference type="SUPFAM" id="SSF55874">
    <property type="entry name" value="ATPase domain of HSP90 chaperone/DNA topoisomerase II/histidine kinase"/>
    <property type="match status" value="1"/>
</dbReference>
<dbReference type="AlphaFoldDB" id="A0A168BWV4"/>
<evidence type="ECO:0000259" key="14">
    <source>
        <dbReference type="PROSITE" id="PS50885"/>
    </source>
</evidence>
<evidence type="ECO:0000256" key="11">
    <source>
        <dbReference type="ARBA" id="ARBA00023136"/>
    </source>
</evidence>
<dbReference type="CDD" id="cd00075">
    <property type="entry name" value="HATPase"/>
    <property type="match status" value="1"/>
</dbReference>
<dbReference type="PANTHER" id="PTHR43711:SF28">
    <property type="entry name" value="SENSOR HISTIDINE KINASE YXDK"/>
    <property type="match status" value="1"/>
</dbReference>
<evidence type="ECO:0000256" key="2">
    <source>
        <dbReference type="ARBA" id="ARBA00004651"/>
    </source>
</evidence>
<dbReference type="CDD" id="cd06225">
    <property type="entry name" value="HAMP"/>
    <property type="match status" value="1"/>
</dbReference>
<comment type="subcellular location">
    <subcellularLocation>
        <location evidence="2">Cell membrane</location>
        <topology evidence="2">Multi-pass membrane protein</topology>
    </subcellularLocation>
</comment>
<keyword evidence="9" id="KW-0067">ATP-binding</keyword>
<evidence type="ECO:0000256" key="10">
    <source>
        <dbReference type="ARBA" id="ARBA00023012"/>
    </source>
</evidence>
<dbReference type="SUPFAM" id="SSF47384">
    <property type="entry name" value="Homodimeric domain of signal transducing histidine kinase"/>
    <property type="match status" value="1"/>
</dbReference>
<dbReference type="STRING" id="494026.PGLA_25440"/>
<dbReference type="InterPro" id="IPR036097">
    <property type="entry name" value="HisK_dim/P_sf"/>
</dbReference>
<protein>
    <recommendedName>
        <fullName evidence="3">histidine kinase</fullName>
        <ecNumber evidence="3">2.7.13.3</ecNumber>
    </recommendedName>
</protein>
<dbReference type="GO" id="GO:0005524">
    <property type="term" value="F:ATP binding"/>
    <property type="evidence" value="ECO:0007669"/>
    <property type="project" value="UniProtKB-KW"/>
</dbReference>
<dbReference type="PRINTS" id="PR00344">
    <property type="entry name" value="BCTRLSENSOR"/>
</dbReference>
<evidence type="ECO:0000256" key="5">
    <source>
        <dbReference type="ARBA" id="ARBA00022553"/>
    </source>
</evidence>
<dbReference type="CDD" id="cd00082">
    <property type="entry name" value="HisKA"/>
    <property type="match status" value="1"/>
</dbReference>
<keyword evidence="11 12" id="KW-0472">Membrane</keyword>
<name>A0A168BWV4_9BACL</name>
<keyword evidence="6" id="KW-0808">Transferase</keyword>